<name>A0ABT5KMF9_9BURK</name>
<sequence length="111" mass="12658">MQGDDLDYELLRKIEELNSTNQRDLAARLGISVGKVNFCLRAVIEKGWVKANNFKRADNKWAYAYLLTPSGVSAKVGLAKAFLERKEREFERLQKEISALRQEALQEQAGE</sequence>
<dbReference type="InterPro" id="IPR036390">
    <property type="entry name" value="WH_DNA-bd_sf"/>
</dbReference>
<dbReference type="InterPro" id="IPR036388">
    <property type="entry name" value="WH-like_DNA-bd_sf"/>
</dbReference>
<dbReference type="RefSeq" id="WP_273595210.1">
    <property type="nucleotide sequence ID" value="NZ_JAQQXS010000002.1"/>
</dbReference>
<evidence type="ECO:0000313" key="3">
    <source>
        <dbReference type="Proteomes" id="UP001219862"/>
    </source>
</evidence>
<organism evidence="2 3">
    <name type="scientific">Roseateles koreensis</name>
    <dbReference type="NCBI Taxonomy" id="2987526"/>
    <lineage>
        <taxon>Bacteria</taxon>
        <taxon>Pseudomonadati</taxon>
        <taxon>Pseudomonadota</taxon>
        <taxon>Betaproteobacteria</taxon>
        <taxon>Burkholderiales</taxon>
        <taxon>Sphaerotilaceae</taxon>
        <taxon>Roseateles</taxon>
    </lineage>
</organism>
<evidence type="ECO:0000313" key="2">
    <source>
        <dbReference type="EMBL" id="MDC8784095.1"/>
    </source>
</evidence>
<evidence type="ECO:0000256" key="1">
    <source>
        <dbReference type="SAM" id="Coils"/>
    </source>
</evidence>
<keyword evidence="3" id="KW-1185">Reference proteome</keyword>
<dbReference type="Proteomes" id="UP001219862">
    <property type="component" value="Unassembled WGS sequence"/>
</dbReference>
<dbReference type="SUPFAM" id="SSF46785">
    <property type="entry name" value="Winged helix' DNA-binding domain"/>
    <property type="match status" value="1"/>
</dbReference>
<dbReference type="EMBL" id="JAQQXS010000002">
    <property type="protein sequence ID" value="MDC8784095.1"/>
    <property type="molecule type" value="Genomic_DNA"/>
</dbReference>
<keyword evidence="1" id="KW-0175">Coiled coil</keyword>
<protein>
    <submittedName>
        <fullName evidence="2">MarR family EPS-associated transcriptional regulator</fullName>
    </submittedName>
</protein>
<dbReference type="NCBIfam" id="TIGR04176">
    <property type="entry name" value="MarR_EPS"/>
    <property type="match status" value="1"/>
</dbReference>
<comment type="caution">
    <text evidence="2">The sequence shown here is derived from an EMBL/GenBank/DDBJ whole genome shotgun (WGS) entry which is preliminary data.</text>
</comment>
<dbReference type="Pfam" id="PF13412">
    <property type="entry name" value="HTH_24"/>
    <property type="match status" value="1"/>
</dbReference>
<reference evidence="2 3" key="1">
    <citation type="submission" date="2022-10" db="EMBL/GenBank/DDBJ databases">
        <title>paucibacter sp. hw8 Genome sequencing.</title>
        <authorList>
            <person name="Park S."/>
        </authorList>
    </citation>
    <scope>NUCLEOTIDE SEQUENCE [LARGE SCALE GENOMIC DNA]</scope>
    <source>
        <strain evidence="3">hw8</strain>
    </source>
</reference>
<gene>
    <name evidence="2" type="ORF">PRZ01_02680</name>
</gene>
<accession>A0ABT5KMF9</accession>
<dbReference type="Gene3D" id="1.10.10.10">
    <property type="entry name" value="Winged helix-like DNA-binding domain superfamily/Winged helix DNA-binding domain"/>
    <property type="match status" value="1"/>
</dbReference>
<feature type="coiled-coil region" evidence="1">
    <location>
        <begin position="83"/>
        <end position="110"/>
    </location>
</feature>
<proteinExistence type="predicted"/>
<dbReference type="InterPro" id="IPR026433">
    <property type="entry name" value="MarR_EPS"/>
</dbReference>